<gene>
    <name evidence="1" type="ORF">MB84_27580</name>
</gene>
<dbReference type="PATRIC" id="fig|573737.6.peg.5368"/>
<proteinExistence type="predicted"/>
<accession>A0A0G3IBP3</accession>
<reference evidence="1" key="1">
    <citation type="submission" date="2016-06" db="EMBL/GenBank/DDBJ databases">
        <title>Pandoraea oxalativorans DSM 23570 Genome Sequencing.</title>
        <authorList>
            <person name="Ee R."/>
            <person name="Lim Y.-L."/>
            <person name="Yong D."/>
            <person name="Yin W.-F."/>
            <person name="Chan K.-G."/>
        </authorList>
    </citation>
    <scope>NUCLEOTIDE SEQUENCE</scope>
    <source>
        <strain evidence="1">DSM 23570</strain>
        <plasmid evidence="1">pPO70-1</plasmid>
    </source>
</reference>
<keyword evidence="2" id="KW-1185">Reference proteome</keyword>
<sequence>MAVPIRLRVNGVWVHAAQSAVAVDAAPRTGSELLEQMIRKISAAFVAEGVPGNIAHVQAWAIARQLGCAEFLNADSLLSLPDVKQIAYQQALDVSIRGTQVCLHKTTTYKAQGRDALTQVVDLGVTFSTKCSYGGLGDTWRLEAQVTHAAVRLGGSLESDVLLTSDELVQRAGMHFKVPRAPSGFWECVMQVLSRLAGLLGKRGVEVVVGHAEALASLTAVERPPQLDLAHLDEDFDRSALLVSVRQDYGWWNNGVAEYQSIDGHVFRDNYLLDEDLQFEAYMANGEARADRQASLLLEKRQLTAGDDLRAGDRLAPASCTYRFAAQYLTQAVLAAQMRETLLEDLEATLGGDLFRYSMTNHHFITLGGANILSPHKAEWLEYAQRLRRQERAQTAEGSASAAELSEPRRRVDTCAPAPHLAGLSVAEQITEVKKRLVEAVVERIMEAFRGDFVRAWGVLAALAYAEKASQHVVIQGDGGPQFLNGHYEMRQISIFISNPTRPEVPCNAFIKFYSSQTPLCEHGEVRFGRTTIKRDRFKVARMSSFSFWRVTDDDDYTLVNAGYSGKFALNDSATPPRNQPLA</sequence>
<dbReference type="EMBL" id="CP011518">
    <property type="protein sequence ID" value="AKK24609.1"/>
    <property type="molecule type" value="Genomic_DNA"/>
</dbReference>
<organism evidence="1 2">
    <name type="scientific">Pandoraea oxalativorans</name>
    <dbReference type="NCBI Taxonomy" id="573737"/>
    <lineage>
        <taxon>Bacteria</taxon>
        <taxon>Pseudomonadati</taxon>
        <taxon>Pseudomonadota</taxon>
        <taxon>Betaproteobacteria</taxon>
        <taxon>Burkholderiales</taxon>
        <taxon>Burkholderiaceae</taxon>
        <taxon>Pandoraea</taxon>
    </lineage>
</organism>
<name>A0A0G3IBP3_9BURK</name>
<dbReference type="AlphaFoldDB" id="A0A0G3IBP3"/>
<evidence type="ECO:0000313" key="2">
    <source>
        <dbReference type="Proteomes" id="UP000035050"/>
    </source>
</evidence>
<evidence type="ECO:0000313" key="1">
    <source>
        <dbReference type="EMBL" id="AKK24609.1"/>
    </source>
</evidence>
<dbReference type="KEGG" id="pox:MB84_27580"/>
<geneLocation type="plasmid" evidence="1 2">
    <name>pPO70-1</name>
</geneLocation>
<keyword evidence="1" id="KW-0614">Plasmid</keyword>
<dbReference type="Proteomes" id="UP000035050">
    <property type="component" value="Plasmid pPO70-1"/>
</dbReference>
<protein>
    <submittedName>
        <fullName evidence="1">Uncharacterized protein</fullName>
    </submittedName>
</protein>